<accession>X1HQK1</accession>
<dbReference type="EMBL" id="BARU01028595">
    <property type="protein sequence ID" value="GAH72436.1"/>
    <property type="molecule type" value="Genomic_DNA"/>
</dbReference>
<gene>
    <name evidence="1" type="ORF">S03H2_45618</name>
</gene>
<proteinExistence type="predicted"/>
<feature type="non-terminal residue" evidence="1">
    <location>
        <position position="1"/>
    </location>
</feature>
<name>X1HQK1_9ZZZZ</name>
<reference evidence="1" key="1">
    <citation type="journal article" date="2014" name="Front. Microbiol.">
        <title>High frequency of phylogenetically diverse reductive dehalogenase-homologous genes in deep subseafloor sedimentary metagenomes.</title>
        <authorList>
            <person name="Kawai M."/>
            <person name="Futagami T."/>
            <person name="Toyoda A."/>
            <person name="Takaki Y."/>
            <person name="Nishi S."/>
            <person name="Hori S."/>
            <person name="Arai W."/>
            <person name="Tsubouchi T."/>
            <person name="Morono Y."/>
            <person name="Uchiyama I."/>
            <person name="Ito T."/>
            <person name="Fujiyama A."/>
            <person name="Inagaki F."/>
            <person name="Takami H."/>
        </authorList>
    </citation>
    <scope>NUCLEOTIDE SEQUENCE</scope>
    <source>
        <strain evidence="1">Expedition CK06-06</strain>
    </source>
</reference>
<protein>
    <submittedName>
        <fullName evidence="1">Uncharacterized protein</fullName>
    </submittedName>
</protein>
<dbReference type="AlphaFoldDB" id="X1HQK1"/>
<evidence type="ECO:0000313" key="1">
    <source>
        <dbReference type="EMBL" id="GAH72436.1"/>
    </source>
</evidence>
<organism evidence="1">
    <name type="scientific">marine sediment metagenome</name>
    <dbReference type="NCBI Taxonomy" id="412755"/>
    <lineage>
        <taxon>unclassified sequences</taxon>
        <taxon>metagenomes</taxon>
        <taxon>ecological metagenomes</taxon>
    </lineage>
</organism>
<comment type="caution">
    <text evidence="1">The sequence shown here is derived from an EMBL/GenBank/DDBJ whole genome shotgun (WGS) entry which is preliminary data.</text>
</comment>
<sequence>PEHEIYSLGGFRIWNIRRNRFEDYPREVDTLNRYLVNNLQAYIFCSPDYYDDLKRLALSGDLDAILGQL</sequence>